<name>A0AAD9E0Z5_9TELE</name>
<proteinExistence type="predicted"/>
<dbReference type="GO" id="GO:0048500">
    <property type="term" value="C:signal recognition particle"/>
    <property type="evidence" value="ECO:0007669"/>
    <property type="project" value="InterPro"/>
</dbReference>
<dbReference type="SUPFAM" id="SSF69695">
    <property type="entry name" value="SRP19"/>
    <property type="match status" value="1"/>
</dbReference>
<evidence type="ECO:0000313" key="2">
    <source>
        <dbReference type="EMBL" id="KAK1801241.1"/>
    </source>
</evidence>
<dbReference type="Proteomes" id="UP001239994">
    <property type="component" value="Unassembled WGS sequence"/>
</dbReference>
<sequence>SVENPSCAEIRDVLTAAGMNVYVESGVLLRRLHSFVRQLTRCIHGNGTETDSSEEECEFKSKKTMEACVKTSLPLKKTLFYVAEMIPKLKTRTQKSGGGDSGAQPGEGRKKGKKKK</sequence>
<feature type="non-terminal residue" evidence="2">
    <location>
        <position position="116"/>
    </location>
</feature>
<evidence type="ECO:0000256" key="1">
    <source>
        <dbReference type="SAM" id="MobiDB-lite"/>
    </source>
</evidence>
<evidence type="ECO:0000313" key="3">
    <source>
        <dbReference type="Proteomes" id="UP001239994"/>
    </source>
</evidence>
<comment type="caution">
    <text evidence="2">The sequence shown here is derived from an EMBL/GenBank/DDBJ whole genome shotgun (WGS) entry which is preliminary data.</text>
</comment>
<dbReference type="AlphaFoldDB" id="A0AAD9E0Z5"/>
<keyword evidence="3" id="KW-1185">Reference proteome</keyword>
<dbReference type="GO" id="GO:0006614">
    <property type="term" value="P:SRP-dependent cotranslational protein targeting to membrane"/>
    <property type="evidence" value="ECO:0007669"/>
    <property type="project" value="InterPro"/>
</dbReference>
<gene>
    <name evidence="2" type="ORF">P4O66_022927</name>
</gene>
<organism evidence="2 3">
    <name type="scientific">Electrophorus voltai</name>
    <dbReference type="NCBI Taxonomy" id="2609070"/>
    <lineage>
        <taxon>Eukaryota</taxon>
        <taxon>Metazoa</taxon>
        <taxon>Chordata</taxon>
        <taxon>Craniata</taxon>
        <taxon>Vertebrata</taxon>
        <taxon>Euteleostomi</taxon>
        <taxon>Actinopterygii</taxon>
        <taxon>Neopterygii</taxon>
        <taxon>Teleostei</taxon>
        <taxon>Ostariophysi</taxon>
        <taxon>Gymnotiformes</taxon>
        <taxon>Gymnotoidei</taxon>
        <taxon>Gymnotidae</taxon>
        <taxon>Electrophorus</taxon>
    </lineage>
</organism>
<feature type="region of interest" description="Disordered" evidence="1">
    <location>
        <begin position="91"/>
        <end position="116"/>
    </location>
</feature>
<reference evidence="2" key="1">
    <citation type="submission" date="2023-03" db="EMBL/GenBank/DDBJ databases">
        <title>Electrophorus voltai genome.</title>
        <authorList>
            <person name="Bian C."/>
        </authorList>
    </citation>
    <scope>NUCLEOTIDE SEQUENCE</scope>
    <source>
        <strain evidence="2">CB-2022</strain>
        <tissue evidence="2">Muscle</tissue>
    </source>
</reference>
<protein>
    <submittedName>
        <fullName evidence="2">Uncharacterized protein</fullName>
    </submittedName>
</protein>
<accession>A0AAD9E0Z5</accession>
<dbReference type="GO" id="GO:0008312">
    <property type="term" value="F:7S RNA binding"/>
    <property type="evidence" value="ECO:0007669"/>
    <property type="project" value="InterPro"/>
</dbReference>
<dbReference type="InterPro" id="IPR036521">
    <property type="entry name" value="SRP19-like_sf"/>
</dbReference>
<dbReference type="Gene3D" id="3.30.56.30">
    <property type="entry name" value="Signal recognition particle, SRP19-like subunit"/>
    <property type="match status" value="1"/>
</dbReference>
<dbReference type="EMBL" id="JAROKS010000009">
    <property type="protein sequence ID" value="KAK1801241.1"/>
    <property type="molecule type" value="Genomic_DNA"/>
</dbReference>